<dbReference type="AlphaFoldDB" id="A0A9P4K7U9"/>
<evidence type="ECO:0000256" key="8">
    <source>
        <dbReference type="ARBA" id="ARBA00022840"/>
    </source>
</evidence>
<dbReference type="PANTHER" id="PTHR14456">
    <property type="entry name" value="INOSITOL POLYPHOSPHATE KINASE 1"/>
    <property type="match status" value="1"/>
</dbReference>
<keyword evidence="7 9" id="KW-0418">Kinase</keyword>
<dbReference type="InterPro" id="IPR009286">
    <property type="entry name" value="Ins_P5_2-kin"/>
</dbReference>
<comment type="caution">
    <text evidence="10">The sequence shown here is derived from an EMBL/GenBank/DDBJ whole genome shotgun (WGS) entry which is preliminary data.</text>
</comment>
<evidence type="ECO:0000313" key="11">
    <source>
        <dbReference type="Proteomes" id="UP000800093"/>
    </source>
</evidence>
<proteinExistence type="inferred from homology"/>
<comment type="function">
    <text evidence="9">Phosphorylates Ins(1,3,4,5,6)P5 at position 2 to form Ins(1,2,3,4,5,6)P6 (InsP6 or phytate).</text>
</comment>
<evidence type="ECO:0000256" key="3">
    <source>
        <dbReference type="ARBA" id="ARBA00012023"/>
    </source>
</evidence>
<dbReference type="GO" id="GO:0005634">
    <property type="term" value="C:nucleus"/>
    <property type="evidence" value="ECO:0007669"/>
    <property type="project" value="TreeGrafter"/>
</dbReference>
<dbReference type="Pfam" id="PF06090">
    <property type="entry name" value="Ins_P5_2-kin"/>
    <property type="match status" value="1"/>
</dbReference>
<keyword evidence="11" id="KW-1185">Reference proteome</keyword>
<organism evidence="10 11">
    <name type="scientific">Lojkania enalia</name>
    <dbReference type="NCBI Taxonomy" id="147567"/>
    <lineage>
        <taxon>Eukaryota</taxon>
        <taxon>Fungi</taxon>
        <taxon>Dikarya</taxon>
        <taxon>Ascomycota</taxon>
        <taxon>Pezizomycotina</taxon>
        <taxon>Dothideomycetes</taxon>
        <taxon>Pleosporomycetidae</taxon>
        <taxon>Pleosporales</taxon>
        <taxon>Pleosporales incertae sedis</taxon>
        <taxon>Lojkania</taxon>
    </lineage>
</organism>
<evidence type="ECO:0000313" key="10">
    <source>
        <dbReference type="EMBL" id="KAF2264217.1"/>
    </source>
</evidence>
<dbReference type="PANTHER" id="PTHR14456:SF2">
    <property type="entry name" value="INOSITOL-PENTAKISPHOSPHATE 2-KINASE"/>
    <property type="match status" value="1"/>
</dbReference>
<evidence type="ECO:0000256" key="7">
    <source>
        <dbReference type="ARBA" id="ARBA00022777"/>
    </source>
</evidence>
<keyword evidence="6 9" id="KW-0547">Nucleotide-binding</keyword>
<reference evidence="11" key="1">
    <citation type="journal article" date="2020" name="Stud. Mycol.">
        <title>101 Dothideomycetes genomes: A test case for predicting lifestyles and emergence of pathogens.</title>
        <authorList>
            <person name="Haridas S."/>
            <person name="Albert R."/>
            <person name="Binder M."/>
            <person name="Bloem J."/>
            <person name="LaButti K."/>
            <person name="Salamov A."/>
            <person name="Andreopoulos B."/>
            <person name="Baker S."/>
            <person name="Barry K."/>
            <person name="Bills G."/>
            <person name="Bluhm B."/>
            <person name="Cannon C."/>
            <person name="Castanera R."/>
            <person name="Culley D."/>
            <person name="Daum C."/>
            <person name="Ezra D."/>
            <person name="Gonzalez J."/>
            <person name="Henrissat B."/>
            <person name="Kuo A."/>
            <person name="Liang C."/>
            <person name="Lipzen A."/>
            <person name="Lutzoni F."/>
            <person name="Magnuson J."/>
            <person name="Mondo S."/>
            <person name="Nolan M."/>
            <person name="Ohm R."/>
            <person name="Pangilinan J."/>
            <person name="Park H.-J."/>
            <person name="Ramirez L."/>
            <person name="Alfaro M."/>
            <person name="Sun H."/>
            <person name="Tritt A."/>
            <person name="Yoshinaga Y."/>
            <person name="Zwiers L.-H."/>
            <person name="Turgeon B."/>
            <person name="Goodwin S."/>
            <person name="Spatafora J."/>
            <person name="Crous P."/>
            <person name="Grigoriev I."/>
        </authorList>
    </citation>
    <scope>NUCLEOTIDE SEQUENCE [LARGE SCALE GENOMIC DNA]</scope>
    <source>
        <strain evidence="11">CBS 304.66</strain>
    </source>
</reference>
<evidence type="ECO:0000256" key="2">
    <source>
        <dbReference type="ARBA" id="ARBA00008305"/>
    </source>
</evidence>
<sequence>MIQEPIDVGVPSVVCKMAPEDTPHHLLIELVYFAEGAANNIYKIRPWTEKSGRTKAVLWDSATQTIFTPEASKVLRMSKGLDKTPDCRQIKLGYEEYLKRLFKGPNVDFTEHLMDHDLVYVEHAIVSDLNSQVGSSISLRQRNGVLTQEYFGLLLPDMSTVPGSSFAIELKPKWLAQSPTAPQHAARCRTCAMRASKASKAGAKSHGYICPLYLVDGNPEQIKPWIHQKVLDAMEEPLNPRLEDIIVTTMADYLTSGEGHKLLLYLRWLQRRLDPLKSDFLNPRLGAPKDPPNPHFWVVNLCLTMTLRDCSMFIIVHYDGNEPRVESKLVDLDFKSSQKQYDWRKKELLLVNGGWYKALDLFSGDEPCKLFARQERPIRYRW</sequence>
<accession>A0A9P4K7U9</accession>
<dbReference type="EC" id="2.7.1.158" evidence="3 9"/>
<evidence type="ECO:0000256" key="9">
    <source>
        <dbReference type="RuleBase" id="RU364126"/>
    </source>
</evidence>
<evidence type="ECO:0000256" key="5">
    <source>
        <dbReference type="ARBA" id="ARBA00022679"/>
    </source>
</evidence>
<comment type="domain">
    <text evidence="9">The EXKPK motif is conserved in inositol-pentakisphosphate 2-kinases of both family 1 and 2.</text>
</comment>
<evidence type="ECO:0000256" key="1">
    <source>
        <dbReference type="ARBA" id="ARBA00003979"/>
    </source>
</evidence>
<evidence type="ECO:0000256" key="6">
    <source>
        <dbReference type="ARBA" id="ARBA00022741"/>
    </source>
</evidence>
<dbReference type="EMBL" id="ML986618">
    <property type="protein sequence ID" value="KAF2264217.1"/>
    <property type="molecule type" value="Genomic_DNA"/>
</dbReference>
<evidence type="ECO:0000256" key="4">
    <source>
        <dbReference type="ARBA" id="ARBA00014846"/>
    </source>
</evidence>
<dbReference type="OrthoDB" id="272370at2759"/>
<comment type="catalytic activity">
    <reaction evidence="9">
        <text>1D-myo-inositol 1,3,4,5,6-pentakisphosphate + ATP = 1D-myo-inositol hexakisphosphate + ADP + H(+)</text>
        <dbReference type="Rhea" id="RHEA:20313"/>
        <dbReference type="ChEBI" id="CHEBI:15378"/>
        <dbReference type="ChEBI" id="CHEBI:30616"/>
        <dbReference type="ChEBI" id="CHEBI:57733"/>
        <dbReference type="ChEBI" id="CHEBI:58130"/>
        <dbReference type="ChEBI" id="CHEBI:456216"/>
        <dbReference type="EC" id="2.7.1.158"/>
    </reaction>
</comment>
<dbReference type="GO" id="GO:0035299">
    <property type="term" value="F:inositol-1,3,4,5,6-pentakisphosphate 2-kinase activity"/>
    <property type="evidence" value="ECO:0007669"/>
    <property type="project" value="UniProtKB-EC"/>
</dbReference>
<keyword evidence="5 9" id="KW-0808">Transferase</keyword>
<gene>
    <name evidence="10" type="ORF">CC78DRAFT_544371</name>
</gene>
<comment type="function">
    <text evidence="1">Has kinase activity and phosphorylates inositol-1,3,4,5,6-pentakisphosphate (Ins(1,3,4,5,6)P5) to produce 1,2,3,4,5,6-hexakisphosphate (InsP6), also known as phytate.</text>
</comment>
<dbReference type="Proteomes" id="UP000800093">
    <property type="component" value="Unassembled WGS sequence"/>
</dbReference>
<dbReference type="GO" id="GO:0032958">
    <property type="term" value="P:inositol phosphate biosynthetic process"/>
    <property type="evidence" value="ECO:0007669"/>
    <property type="project" value="TreeGrafter"/>
</dbReference>
<name>A0A9P4K7U9_9PLEO</name>
<keyword evidence="8 9" id="KW-0067">ATP-binding</keyword>
<dbReference type="GO" id="GO:0005524">
    <property type="term" value="F:ATP binding"/>
    <property type="evidence" value="ECO:0007669"/>
    <property type="project" value="UniProtKB-KW"/>
</dbReference>
<comment type="similarity">
    <text evidence="2">Belongs to the IPK1 type 1 family.</text>
</comment>
<protein>
    <recommendedName>
        <fullName evidence="4 9">Inositol-pentakisphosphate 2-kinase</fullName>
        <ecNumber evidence="3 9">2.7.1.158</ecNumber>
    </recommendedName>
</protein>